<gene>
    <name evidence="1" type="ORF">DI556_14805</name>
</gene>
<accession>A0A2W5N7W3</accession>
<reference evidence="1 2" key="1">
    <citation type="submission" date="2017-08" db="EMBL/GenBank/DDBJ databases">
        <title>Infants hospitalized years apart are colonized by the same room-sourced microbial strains.</title>
        <authorList>
            <person name="Brooks B."/>
            <person name="Olm M.R."/>
            <person name="Firek B.A."/>
            <person name="Baker R."/>
            <person name="Thomas B.C."/>
            <person name="Morowitz M.J."/>
            <person name="Banfield J.F."/>
        </authorList>
    </citation>
    <scope>NUCLEOTIDE SEQUENCE [LARGE SCALE GENOMIC DNA]</scope>
    <source>
        <strain evidence="1">S2_005_002_R2_34</strain>
    </source>
</reference>
<dbReference type="PANTHER" id="PTHR33608:SF6">
    <property type="entry name" value="BLL2464 PROTEIN"/>
    <property type="match status" value="1"/>
</dbReference>
<dbReference type="PANTHER" id="PTHR33608">
    <property type="entry name" value="BLL2464 PROTEIN"/>
    <property type="match status" value="1"/>
</dbReference>
<proteinExistence type="predicted"/>
<name>A0A2W5N7W3_RHOSU</name>
<comment type="caution">
    <text evidence="1">The sequence shown here is derived from an EMBL/GenBank/DDBJ whole genome shotgun (WGS) entry which is preliminary data.</text>
</comment>
<evidence type="ECO:0000313" key="1">
    <source>
        <dbReference type="EMBL" id="PZQ48409.1"/>
    </source>
</evidence>
<evidence type="ECO:0000313" key="2">
    <source>
        <dbReference type="Proteomes" id="UP000249185"/>
    </source>
</evidence>
<organism evidence="1 2">
    <name type="scientific">Rhodovulum sulfidophilum</name>
    <name type="common">Rhodobacter sulfidophilus</name>
    <dbReference type="NCBI Taxonomy" id="35806"/>
    <lineage>
        <taxon>Bacteria</taxon>
        <taxon>Pseudomonadati</taxon>
        <taxon>Pseudomonadota</taxon>
        <taxon>Alphaproteobacteria</taxon>
        <taxon>Rhodobacterales</taxon>
        <taxon>Paracoccaceae</taxon>
        <taxon>Rhodovulum</taxon>
    </lineage>
</organism>
<dbReference type="AlphaFoldDB" id="A0A2W5N7W3"/>
<protein>
    <recommendedName>
        <fullName evidence="3">DUF58 domain-containing protein</fullName>
    </recommendedName>
</protein>
<sequence>MPAPAIPPEEEADLLALAEGLRWSFARRLSGARPGAHRGRWAGSEGVFADLAPLTRQPDPRRLDLRRSLADPFDGVHVRRFATPAPAVAHVVVDLSASLGALGATDRRHLAALLAGALAGAARLAGDAAALSVAAGAAAETLFQPGRDRGRVEAFRRAIMDAPTGGRGVAGLVALAATIPAPRAVVFLLSDFELAPDALAELLAAYEAHALIPLWLRDSGLETAPGGEGRLPRLARFTDPETGAARSALLTRARRRDWARRRAAAREALAAVFHAHGRDPVEITDRIEIERLTEDLARRPA</sequence>
<evidence type="ECO:0008006" key="3">
    <source>
        <dbReference type="Google" id="ProtNLM"/>
    </source>
</evidence>
<dbReference type="Proteomes" id="UP000249185">
    <property type="component" value="Unassembled WGS sequence"/>
</dbReference>
<dbReference type="EMBL" id="QFPW01000012">
    <property type="protein sequence ID" value="PZQ48409.1"/>
    <property type="molecule type" value="Genomic_DNA"/>
</dbReference>